<dbReference type="Pfam" id="PF00202">
    <property type="entry name" value="Aminotran_3"/>
    <property type="match status" value="1"/>
</dbReference>
<dbReference type="PANTHER" id="PTHR43094:SF1">
    <property type="entry name" value="AMINOTRANSFERASE CLASS-III"/>
    <property type="match status" value="1"/>
</dbReference>
<evidence type="ECO:0000313" key="5">
    <source>
        <dbReference type="Proteomes" id="UP000566819"/>
    </source>
</evidence>
<dbReference type="InterPro" id="IPR015421">
    <property type="entry name" value="PyrdxlP-dep_Trfase_major"/>
</dbReference>
<keyword evidence="5" id="KW-1185">Reference proteome</keyword>
<dbReference type="InterPro" id="IPR005814">
    <property type="entry name" value="Aminotrans_3"/>
</dbReference>
<dbReference type="InterPro" id="IPR015424">
    <property type="entry name" value="PyrdxlP-dep_Trfase"/>
</dbReference>
<evidence type="ECO:0000256" key="3">
    <source>
        <dbReference type="RuleBase" id="RU003560"/>
    </source>
</evidence>
<organism evidence="4 5">
    <name type="scientific">Cudoniella acicularis</name>
    <dbReference type="NCBI Taxonomy" id="354080"/>
    <lineage>
        <taxon>Eukaryota</taxon>
        <taxon>Fungi</taxon>
        <taxon>Dikarya</taxon>
        <taxon>Ascomycota</taxon>
        <taxon>Pezizomycotina</taxon>
        <taxon>Leotiomycetes</taxon>
        <taxon>Helotiales</taxon>
        <taxon>Tricladiaceae</taxon>
        <taxon>Cudoniella</taxon>
    </lineage>
</organism>
<dbReference type="SUPFAM" id="SSF53383">
    <property type="entry name" value="PLP-dependent transferases"/>
    <property type="match status" value="1"/>
</dbReference>
<comment type="caution">
    <text evidence="4">The sequence shown here is derived from an EMBL/GenBank/DDBJ whole genome shotgun (WGS) entry which is preliminary data.</text>
</comment>
<sequence length="493" mass="54018">MATVFNNTSLVRDDSFEGSLSTKDIQIAVQEVKVQDMPNSALMHRSLREQPYNVVSGHGSYFKLQDGREILDGCGGAAVTLIGHGNAEVKAAIIEQLDKISYVFTSSLITSSAEELAKCILEIPPGGFQHGLEKAYFCGSGSEATDAAMKFCTQYFFEKGEPQRKYFVSRRQAYHGSTVGSMSVSSYLARKVPYEDIVLPNTSFVSPAYAYQYQLPTETEDEYVRRLIEELDAKFQELGPQNIISFIAEPVGGATTGCVPAPKGYFLAVRKLCDKYGILLHLDEIMCGMGRTGTYFAFEHEGITPDIVTIGKGLGGGYAPIGGILVSKKCIDIIRQGTGAINHTHTYQNHPVMCAAALAVQKIVKRDELVIRVKEMGILLHQLLVETLQNCKYVGDIRGRGFFWGVEFVADKQSKASLPPSLGFGMRVVKRAFELGLAVYPGAGTVDGVRGDNVLIAPPYTISDTDLRKIVRLLREAYDSEETKLDLSLRVTG</sequence>
<dbReference type="Proteomes" id="UP000566819">
    <property type="component" value="Unassembled WGS sequence"/>
</dbReference>
<evidence type="ECO:0000256" key="1">
    <source>
        <dbReference type="ARBA" id="ARBA00008954"/>
    </source>
</evidence>
<gene>
    <name evidence="4" type="ORF">G7Y89_g4404</name>
</gene>
<proteinExistence type="inferred from homology"/>
<dbReference type="Gene3D" id="3.90.1150.10">
    <property type="entry name" value="Aspartate Aminotransferase, domain 1"/>
    <property type="match status" value="1"/>
</dbReference>
<dbReference type="InterPro" id="IPR015422">
    <property type="entry name" value="PyrdxlP-dep_Trfase_small"/>
</dbReference>
<evidence type="ECO:0008006" key="6">
    <source>
        <dbReference type="Google" id="ProtNLM"/>
    </source>
</evidence>
<dbReference type="GO" id="GO:0005829">
    <property type="term" value="C:cytosol"/>
    <property type="evidence" value="ECO:0007669"/>
    <property type="project" value="TreeGrafter"/>
</dbReference>
<dbReference type="PROSITE" id="PS00600">
    <property type="entry name" value="AA_TRANSFER_CLASS_3"/>
    <property type="match status" value="1"/>
</dbReference>
<dbReference type="Gene3D" id="3.40.640.10">
    <property type="entry name" value="Type I PLP-dependent aspartate aminotransferase-like (Major domain)"/>
    <property type="match status" value="1"/>
</dbReference>
<dbReference type="GO" id="GO:0030170">
    <property type="term" value="F:pyridoxal phosphate binding"/>
    <property type="evidence" value="ECO:0007669"/>
    <property type="project" value="InterPro"/>
</dbReference>
<dbReference type="PANTHER" id="PTHR43094">
    <property type="entry name" value="AMINOTRANSFERASE"/>
    <property type="match status" value="1"/>
</dbReference>
<reference evidence="4 5" key="1">
    <citation type="submission" date="2020-03" db="EMBL/GenBank/DDBJ databases">
        <title>Draft Genome Sequence of Cudoniella acicularis.</title>
        <authorList>
            <person name="Buettner E."/>
            <person name="Kellner H."/>
        </authorList>
    </citation>
    <scope>NUCLEOTIDE SEQUENCE [LARGE SCALE GENOMIC DNA]</scope>
    <source>
        <strain evidence="4 5">DSM 108380</strain>
    </source>
</reference>
<dbReference type="EMBL" id="JAAMPI010000239">
    <property type="protein sequence ID" value="KAF4633711.1"/>
    <property type="molecule type" value="Genomic_DNA"/>
</dbReference>
<dbReference type="InterPro" id="IPR049704">
    <property type="entry name" value="Aminotrans_3_PPA_site"/>
</dbReference>
<comment type="similarity">
    <text evidence="1 3">Belongs to the class-III pyridoxal-phosphate-dependent aminotransferase family.</text>
</comment>
<dbReference type="OrthoDB" id="5419315at2759"/>
<dbReference type="CDD" id="cd00610">
    <property type="entry name" value="OAT_like"/>
    <property type="match status" value="1"/>
</dbReference>
<protein>
    <recommendedName>
        <fullName evidence="6">Aminotransferase</fullName>
    </recommendedName>
</protein>
<name>A0A8H4RRI2_9HELO</name>
<evidence type="ECO:0000256" key="2">
    <source>
        <dbReference type="ARBA" id="ARBA00022898"/>
    </source>
</evidence>
<dbReference type="GO" id="GO:0008483">
    <property type="term" value="F:transaminase activity"/>
    <property type="evidence" value="ECO:0007669"/>
    <property type="project" value="InterPro"/>
</dbReference>
<evidence type="ECO:0000313" key="4">
    <source>
        <dbReference type="EMBL" id="KAF4633711.1"/>
    </source>
</evidence>
<keyword evidence="2 3" id="KW-0663">Pyridoxal phosphate</keyword>
<dbReference type="NCBIfam" id="NF005685">
    <property type="entry name" value="PRK07483.1"/>
    <property type="match status" value="1"/>
</dbReference>
<dbReference type="AlphaFoldDB" id="A0A8H4RRI2"/>
<accession>A0A8H4RRI2</accession>